<evidence type="ECO:0000256" key="1">
    <source>
        <dbReference type="SAM" id="MobiDB-lite"/>
    </source>
</evidence>
<reference evidence="2 3" key="1">
    <citation type="journal article" date="2021" name="Elife">
        <title>Chloroplast acquisition without the gene transfer in kleptoplastic sea slugs, Plakobranchus ocellatus.</title>
        <authorList>
            <person name="Maeda T."/>
            <person name="Takahashi S."/>
            <person name="Yoshida T."/>
            <person name="Shimamura S."/>
            <person name="Takaki Y."/>
            <person name="Nagai Y."/>
            <person name="Toyoda A."/>
            <person name="Suzuki Y."/>
            <person name="Arimoto A."/>
            <person name="Ishii H."/>
            <person name="Satoh N."/>
            <person name="Nishiyama T."/>
            <person name="Hasebe M."/>
            <person name="Maruyama T."/>
            <person name="Minagawa J."/>
            <person name="Obokata J."/>
            <person name="Shigenobu S."/>
        </authorList>
    </citation>
    <scope>NUCLEOTIDE SEQUENCE [LARGE SCALE GENOMIC DNA]</scope>
</reference>
<dbReference type="EMBL" id="BMAT01007027">
    <property type="protein sequence ID" value="GFS24423.1"/>
    <property type="molecule type" value="Genomic_DNA"/>
</dbReference>
<comment type="caution">
    <text evidence="2">The sequence shown here is derived from an EMBL/GenBank/DDBJ whole genome shotgun (WGS) entry which is preliminary data.</text>
</comment>
<dbReference type="AlphaFoldDB" id="A0AAV4JNQ6"/>
<name>A0AAV4JNQ6_9GAST</name>
<feature type="region of interest" description="Disordered" evidence="1">
    <location>
        <begin position="1"/>
        <end position="24"/>
    </location>
</feature>
<sequence length="106" mass="10894">MFTTTTSQQPPLPSQTTTNPTPIHSMTSICRVEMSDPHITNLIAASPSFGTAASAAAVVTAAVIPPTAPVMVIATATLRAATIDVAVIYLHHKISLGALSTAVWAV</sequence>
<keyword evidence="3" id="KW-1185">Reference proteome</keyword>
<feature type="compositionally biased region" description="Low complexity" evidence="1">
    <location>
        <begin position="1"/>
        <end position="22"/>
    </location>
</feature>
<protein>
    <recommendedName>
        <fullName evidence="4">G-protein coupled receptors family 1 profile domain-containing protein</fullName>
    </recommendedName>
</protein>
<organism evidence="2 3">
    <name type="scientific">Elysia marginata</name>
    <dbReference type="NCBI Taxonomy" id="1093978"/>
    <lineage>
        <taxon>Eukaryota</taxon>
        <taxon>Metazoa</taxon>
        <taxon>Spiralia</taxon>
        <taxon>Lophotrochozoa</taxon>
        <taxon>Mollusca</taxon>
        <taxon>Gastropoda</taxon>
        <taxon>Heterobranchia</taxon>
        <taxon>Euthyneura</taxon>
        <taxon>Panpulmonata</taxon>
        <taxon>Sacoglossa</taxon>
        <taxon>Placobranchoidea</taxon>
        <taxon>Plakobranchidae</taxon>
        <taxon>Elysia</taxon>
    </lineage>
</organism>
<evidence type="ECO:0000313" key="2">
    <source>
        <dbReference type="EMBL" id="GFS24423.1"/>
    </source>
</evidence>
<evidence type="ECO:0008006" key="4">
    <source>
        <dbReference type="Google" id="ProtNLM"/>
    </source>
</evidence>
<evidence type="ECO:0000313" key="3">
    <source>
        <dbReference type="Proteomes" id="UP000762676"/>
    </source>
</evidence>
<gene>
    <name evidence="2" type="ORF">ElyMa_003415200</name>
</gene>
<proteinExistence type="predicted"/>
<dbReference type="Proteomes" id="UP000762676">
    <property type="component" value="Unassembled WGS sequence"/>
</dbReference>
<accession>A0AAV4JNQ6</accession>